<name>A0ACC3BX61_PYRYE</name>
<gene>
    <name evidence="1" type="ORF">I4F81_004899</name>
</gene>
<proteinExistence type="predicted"/>
<comment type="caution">
    <text evidence="1">The sequence shown here is derived from an EMBL/GenBank/DDBJ whole genome shotgun (WGS) entry which is preliminary data.</text>
</comment>
<evidence type="ECO:0000313" key="2">
    <source>
        <dbReference type="Proteomes" id="UP000798662"/>
    </source>
</evidence>
<reference evidence="1" key="1">
    <citation type="submission" date="2019-11" db="EMBL/GenBank/DDBJ databases">
        <title>Nori genome reveals adaptations in red seaweeds to the harsh intertidal environment.</title>
        <authorList>
            <person name="Wang D."/>
            <person name="Mao Y."/>
        </authorList>
    </citation>
    <scope>NUCLEOTIDE SEQUENCE</scope>
    <source>
        <tissue evidence="1">Gametophyte</tissue>
    </source>
</reference>
<accession>A0ACC3BX61</accession>
<organism evidence="1 2">
    <name type="scientific">Pyropia yezoensis</name>
    <name type="common">Susabi-nori</name>
    <name type="synonym">Porphyra yezoensis</name>
    <dbReference type="NCBI Taxonomy" id="2788"/>
    <lineage>
        <taxon>Eukaryota</taxon>
        <taxon>Rhodophyta</taxon>
        <taxon>Bangiophyceae</taxon>
        <taxon>Bangiales</taxon>
        <taxon>Bangiaceae</taxon>
        <taxon>Pyropia</taxon>
    </lineage>
</organism>
<dbReference type="EMBL" id="CM020618">
    <property type="protein sequence ID" value="KAK1862325.1"/>
    <property type="molecule type" value="Genomic_DNA"/>
</dbReference>
<keyword evidence="2" id="KW-1185">Reference proteome</keyword>
<evidence type="ECO:0000313" key="1">
    <source>
        <dbReference type="EMBL" id="KAK1862325.1"/>
    </source>
</evidence>
<sequence>MGVLSPDTVRIVKSTAPVLKEHGSTIVERFYSLLFERHPEAAAYFNIVPTAAAGSGDAGGGDACARGQSREQIQRLSMAVLFYAEKIDALDTLGPVLDRIASKHLSRATPAAFYPAIGSCLIAAIGDVLGAAATPEIVAAWTEAYGFLADALMATEAKLTEGLASATGGWTTHAPFEVVMVAKEAVPVGKAASLTLRPTAAAPVTLPSWKPGQYVGLCLEATAVGGADADVGQPGASFRRTCFITSAPSDGACLRVTLVSGPGVPVDPVTEALMRLPVGAEVGVSPPLGSFTYDHPVLGSRRPSSPAVFVTSEAGVPEVATLVRQTLAAGRPVTLVRHVTTDAVAAAPAAEQLMGAELAAAGEAAEGAGGGHLSQVVVRAPADVAAAVGARAVADAEFFVASTPPTLAGEVRDALVGGSGVPVERVLHAGYVPA</sequence>
<protein>
    <submittedName>
        <fullName evidence="1">Uncharacterized protein</fullName>
    </submittedName>
</protein>
<dbReference type="Proteomes" id="UP000798662">
    <property type="component" value="Chromosome 1"/>
</dbReference>